<comment type="caution">
    <text evidence="2">The sequence shown here is derived from an EMBL/GenBank/DDBJ whole genome shotgun (WGS) entry which is preliminary data.</text>
</comment>
<keyword evidence="3" id="KW-1185">Reference proteome</keyword>
<gene>
    <name evidence="2" type="ORF">CN97_01630</name>
</gene>
<proteinExistence type="predicted"/>
<evidence type="ECO:0000256" key="1">
    <source>
        <dbReference type="SAM" id="MobiDB-lite"/>
    </source>
</evidence>
<reference evidence="2 3" key="1">
    <citation type="submission" date="2014-03" db="EMBL/GenBank/DDBJ databases">
        <title>Genome of Haematobacter massiliensis CCUG 47968.</title>
        <authorList>
            <person name="Wang D."/>
            <person name="Wang G."/>
        </authorList>
    </citation>
    <scope>NUCLEOTIDE SEQUENCE [LARGE SCALE GENOMIC DNA]</scope>
    <source>
        <strain evidence="2 3">CCUG 47968</strain>
    </source>
</reference>
<evidence type="ECO:0000313" key="2">
    <source>
        <dbReference type="EMBL" id="KFI27176.1"/>
    </source>
</evidence>
<accession>A0A086XYS6</accession>
<dbReference type="EMBL" id="JGYG01000012">
    <property type="protein sequence ID" value="KFI27176.1"/>
    <property type="molecule type" value="Genomic_DNA"/>
</dbReference>
<organism evidence="2 3">
    <name type="scientific">Haematobacter massiliensis</name>
    <dbReference type="NCBI Taxonomy" id="195105"/>
    <lineage>
        <taxon>Bacteria</taxon>
        <taxon>Pseudomonadati</taxon>
        <taxon>Pseudomonadota</taxon>
        <taxon>Alphaproteobacteria</taxon>
        <taxon>Rhodobacterales</taxon>
        <taxon>Paracoccaceae</taxon>
        <taxon>Haematobacter</taxon>
    </lineage>
</organism>
<feature type="compositionally biased region" description="Basic and acidic residues" evidence="1">
    <location>
        <begin position="81"/>
        <end position="90"/>
    </location>
</feature>
<evidence type="ECO:0000313" key="3">
    <source>
        <dbReference type="Proteomes" id="UP000028826"/>
    </source>
</evidence>
<dbReference type="Proteomes" id="UP000028826">
    <property type="component" value="Unassembled WGS sequence"/>
</dbReference>
<feature type="region of interest" description="Disordered" evidence="1">
    <location>
        <begin position="60"/>
        <end position="90"/>
    </location>
</feature>
<dbReference type="AlphaFoldDB" id="A0A086XYS6"/>
<name>A0A086XYS6_9RHOB</name>
<sequence length="90" mass="9869">MGEMHGEAGLSFIRVRVRAHQEFSMTVKAGTAKAGKARVAPKSIFDDVYDDAQWGRGRNFATRPAAKAPEGGDVWKLTLGKARDNPRKVK</sequence>
<protein>
    <submittedName>
        <fullName evidence="2">Uncharacterized protein</fullName>
    </submittedName>
</protein>